<keyword evidence="2" id="KW-1133">Transmembrane helix</keyword>
<organism evidence="3 4">
    <name type="scientific">Leucobacter komagatae</name>
    <dbReference type="NCBI Taxonomy" id="55969"/>
    <lineage>
        <taxon>Bacteria</taxon>
        <taxon>Bacillati</taxon>
        <taxon>Actinomycetota</taxon>
        <taxon>Actinomycetes</taxon>
        <taxon>Micrococcales</taxon>
        <taxon>Microbacteriaceae</taxon>
        <taxon>Leucobacter</taxon>
    </lineage>
</organism>
<accession>A0A542Y7V2</accession>
<dbReference type="EMBL" id="VFON01000001">
    <property type="protein sequence ID" value="TQL44182.1"/>
    <property type="molecule type" value="Genomic_DNA"/>
</dbReference>
<dbReference type="AlphaFoldDB" id="A0A542Y7V2"/>
<dbReference type="InterPro" id="IPR046112">
    <property type="entry name" value="DUF6049"/>
</dbReference>
<comment type="caution">
    <text evidence="3">The sequence shown here is derived from an EMBL/GenBank/DDBJ whole genome shotgun (WGS) entry which is preliminary data.</text>
</comment>
<evidence type="ECO:0000256" key="1">
    <source>
        <dbReference type="SAM" id="MobiDB-lite"/>
    </source>
</evidence>
<feature type="region of interest" description="Disordered" evidence="1">
    <location>
        <begin position="305"/>
        <end position="379"/>
    </location>
</feature>
<protein>
    <submittedName>
        <fullName evidence="3">Uncharacterized protein</fullName>
    </submittedName>
</protein>
<keyword evidence="2" id="KW-0472">Membrane</keyword>
<reference evidence="3 4" key="1">
    <citation type="submission" date="2019-06" db="EMBL/GenBank/DDBJ databases">
        <title>Sequencing the genomes of 1000 actinobacteria strains.</title>
        <authorList>
            <person name="Klenk H.-P."/>
        </authorList>
    </citation>
    <scope>NUCLEOTIDE SEQUENCE [LARGE SCALE GENOMIC DNA]</scope>
    <source>
        <strain evidence="3 4">DSM 8803</strain>
    </source>
</reference>
<feature type="compositionally biased region" description="Low complexity" evidence="1">
    <location>
        <begin position="307"/>
        <end position="329"/>
    </location>
</feature>
<dbReference type="Pfam" id="PF19516">
    <property type="entry name" value="DUF6049"/>
    <property type="match status" value="1"/>
</dbReference>
<feature type="compositionally biased region" description="Pro residues" evidence="1">
    <location>
        <begin position="340"/>
        <end position="349"/>
    </location>
</feature>
<gene>
    <name evidence="3" type="ORF">FB468_2229</name>
</gene>
<sequence length="737" mass="76028">MSALVSAGALPLVSGANAHATQTPAASGDEAEAAEETLELFVAPDAAVTTDDATELKFSVLLRNSGELSAPEGSVELAIGERLTGTSATPRAEDLAVDPAADPTGDPTDASAPPARTVIATASVDAVSSGKSQHVTVTVPIKDAGLTSSAHGVYPIYATYRASDADAASSLTAFSPLVWGGPAEASATVDLTSIVPLTLSTKILSLPTRAQLGQEAGRLTALMDYAVQTQSIVAIDPRFVVAVRGYGLEAPQAARDLLARLESATIPTFLLQFGDADPAAQAALGASELLQPAGFEFVTRFGAWEQPDPAAPGEGDAAEAADPAHPASAKSTASSQPADPADPPEPTEPPDAAEPAEPTEPTEPTDPANGEVPPPSDEQLTEWQHGVAAAWPAPGQVGPRTLSLLRAAELDTTVLRSDNVSLSGGPRASLGDASAIITDAELDAGVQLALSGASETERALGGAQAAARLALTAGSDTKGLVLGVDRGGSTDAEHPEQVLSELTTQRWIKPIALGAQQEGTAQLAAALPDEDRLELLDAATENEATVLEARATLVNPEYLDGYQRLRLLTLFATRNAAPDADFSATAKQFAKRDRELHDGVRLVGTKRAQLVGGSTKIPIQLRNSLPFDAVVTLEVAPTSAALRVPERTFPEIVLPEDSSERVLVPTTSRVSSGDSALLLSITSIDGEYTASSGKLEITISSAVETVAIAVLASAAALLIGFGIWRSVRRRRTHSPRE</sequence>
<feature type="transmembrane region" description="Helical" evidence="2">
    <location>
        <begin position="706"/>
        <end position="727"/>
    </location>
</feature>
<evidence type="ECO:0000313" key="3">
    <source>
        <dbReference type="EMBL" id="TQL44182.1"/>
    </source>
</evidence>
<dbReference type="Proteomes" id="UP000319094">
    <property type="component" value="Unassembled WGS sequence"/>
</dbReference>
<evidence type="ECO:0000256" key="2">
    <source>
        <dbReference type="SAM" id="Phobius"/>
    </source>
</evidence>
<keyword evidence="2" id="KW-0812">Transmembrane</keyword>
<keyword evidence="4" id="KW-1185">Reference proteome</keyword>
<proteinExistence type="predicted"/>
<name>A0A542Y7V2_9MICO</name>
<evidence type="ECO:0000313" key="4">
    <source>
        <dbReference type="Proteomes" id="UP000319094"/>
    </source>
</evidence>
<feature type="region of interest" description="Disordered" evidence="1">
    <location>
        <begin position="84"/>
        <end position="113"/>
    </location>
</feature>
<feature type="compositionally biased region" description="Low complexity" evidence="1">
    <location>
        <begin position="98"/>
        <end position="113"/>
    </location>
</feature>